<dbReference type="Gene3D" id="3.20.20.70">
    <property type="entry name" value="Aldolase class I"/>
    <property type="match status" value="1"/>
</dbReference>
<dbReference type="Gene3D" id="3.40.50.720">
    <property type="entry name" value="NAD(P)-binding Rossmann-like Domain"/>
    <property type="match status" value="1"/>
</dbReference>
<name>A0ABY5L7W9_9CELL</name>
<dbReference type="SUPFAM" id="SSF51395">
    <property type="entry name" value="FMN-linked oxidoreductases"/>
    <property type="match status" value="1"/>
</dbReference>
<dbReference type="InterPro" id="IPR051793">
    <property type="entry name" value="NADH:flavin_oxidoreductase"/>
</dbReference>
<keyword evidence="5" id="KW-0288">FMN</keyword>
<evidence type="ECO:0000259" key="11">
    <source>
        <dbReference type="Pfam" id="PF07992"/>
    </source>
</evidence>
<evidence type="ECO:0000256" key="7">
    <source>
        <dbReference type="ARBA" id="ARBA00023002"/>
    </source>
</evidence>
<gene>
    <name evidence="12" type="ORF">NP064_07355</name>
</gene>
<keyword evidence="7" id="KW-0560">Oxidoreductase</keyword>
<keyword evidence="6" id="KW-0479">Metal-binding</keyword>
<reference evidence="12 13" key="1">
    <citation type="submission" date="2022-07" db="EMBL/GenBank/DDBJ databases">
        <title>Novel species in genus cellulomonas.</title>
        <authorList>
            <person name="Ye L."/>
        </authorList>
    </citation>
    <scope>NUCLEOTIDE SEQUENCE [LARGE SCALE GENOMIC DNA]</scope>
    <source>
        <strain evidence="13">zg-Y338</strain>
    </source>
</reference>
<dbReference type="EMBL" id="CP101988">
    <property type="protein sequence ID" value="UUI76688.1"/>
    <property type="molecule type" value="Genomic_DNA"/>
</dbReference>
<accession>A0ABY5L7W9</accession>
<evidence type="ECO:0000256" key="1">
    <source>
        <dbReference type="ARBA" id="ARBA00001917"/>
    </source>
</evidence>
<dbReference type="PRINTS" id="PR00469">
    <property type="entry name" value="PNDRDTASEII"/>
</dbReference>
<evidence type="ECO:0000256" key="2">
    <source>
        <dbReference type="ARBA" id="ARBA00001966"/>
    </source>
</evidence>
<dbReference type="InterPro" id="IPR023753">
    <property type="entry name" value="FAD/NAD-binding_dom"/>
</dbReference>
<sequence>MSDFPRLLEPARWGSLELPNRMFMPPMGTHTTHPDGTISDVGLAYWMARARGGVGLLITESIQTQTVSEIANPSVISISADHQVAPLRDAVAQVHAAGALIAANLTPGLGRVMPVAPDGGPAYSASDNTILADPARRCRELSLEQIGEILEQFRAAVRRTLDCGFDAIDLHAHTGYLTDQFMSSTWNRRTDEYGGSLENRMRFPTDMLRIVREEAGADFPLSMRITVRHHFPGGREADESRQMALILQAAGLDVLLVDSGSYEAVDWSFPSYYMGDGVYLPDAAAVKPSLDIPVAVCGNLTPELGERALQDGIADFIGFGRMLIADPDLPAKVRAGRAASVRPCIRCNEMCIGNVVRGCGLECAVNPQAGHEADRVLLQAPTRRRVAVVGAGPAGLEAARVAASRGHDVDLYERTGAIGGVLEPAATPDFKRELHRMIDWWGGELADLGVRVHLDHEVGPDSPELLGADAVVVGSGSTPIVPDVPGITAPGVVDVLAFHRGALVGPRVVVCGGGLSGVDSALELAKDGHEVTVVEMADAIAPTMVMHNRVALLRQLGEHGVRLLTGHVVTAVEPGAVQVKGPDGDERIETDTVITAFGVRANTALADALAGTVAELHVVGDAVQPAKVAEAVHTGFQAGMAV</sequence>
<dbReference type="RefSeq" id="WP_227568977.1">
    <property type="nucleotide sequence ID" value="NZ_CP101988.1"/>
</dbReference>
<feature type="domain" description="FAD/NAD(P)-binding" evidence="11">
    <location>
        <begin position="385"/>
        <end position="609"/>
    </location>
</feature>
<dbReference type="InterPro" id="IPR013785">
    <property type="entry name" value="Aldolase_TIM"/>
</dbReference>
<evidence type="ECO:0000256" key="5">
    <source>
        <dbReference type="ARBA" id="ARBA00022643"/>
    </source>
</evidence>
<evidence type="ECO:0000256" key="8">
    <source>
        <dbReference type="ARBA" id="ARBA00023004"/>
    </source>
</evidence>
<dbReference type="InterPro" id="IPR001155">
    <property type="entry name" value="OxRdtase_FMN_N"/>
</dbReference>
<dbReference type="PANTHER" id="PTHR42917">
    <property type="entry name" value="2,4-DIENOYL-COA REDUCTASE"/>
    <property type="match status" value="1"/>
</dbReference>
<dbReference type="Proteomes" id="UP001316189">
    <property type="component" value="Chromosome"/>
</dbReference>
<dbReference type="SUPFAM" id="SSF51905">
    <property type="entry name" value="FAD/NAD(P)-binding domain"/>
    <property type="match status" value="1"/>
</dbReference>
<evidence type="ECO:0000256" key="4">
    <source>
        <dbReference type="ARBA" id="ARBA00022630"/>
    </source>
</evidence>
<comment type="cofactor">
    <cofactor evidence="2">
        <name>[4Fe-4S] cluster</name>
        <dbReference type="ChEBI" id="CHEBI:49883"/>
    </cofactor>
</comment>
<dbReference type="InterPro" id="IPR036188">
    <property type="entry name" value="FAD/NAD-bd_sf"/>
</dbReference>
<evidence type="ECO:0000256" key="6">
    <source>
        <dbReference type="ARBA" id="ARBA00022723"/>
    </source>
</evidence>
<dbReference type="PRINTS" id="PR00368">
    <property type="entry name" value="FADPNR"/>
</dbReference>
<dbReference type="PANTHER" id="PTHR42917:SF2">
    <property type="entry name" value="2,4-DIENOYL-COA REDUCTASE [(2E)-ENOYL-COA-PRODUCING]"/>
    <property type="match status" value="1"/>
</dbReference>
<keyword evidence="13" id="KW-1185">Reference proteome</keyword>
<comment type="similarity">
    <text evidence="3">In the N-terminal section; belongs to the NADH:flavin oxidoreductase/NADH oxidase family.</text>
</comment>
<dbReference type="Gene3D" id="3.50.50.60">
    <property type="entry name" value="FAD/NAD(P)-binding domain"/>
    <property type="match status" value="1"/>
</dbReference>
<dbReference type="Pfam" id="PF07992">
    <property type="entry name" value="Pyr_redox_2"/>
    <property type="match status" value="1"/>
</dbReference>
<organism evidence="12 13">
    <name type="scientific">Cellulomonas chengniuliangii</name>
    <dbReference type="NCBI Taxonomy" id="2968084"/>
    <lineage>
        <taxon>Bacteria</taxon>
        <taxon>Bacillati</taxon>
        <taxon>Actinomycetota</taxon>
        <taxon>Actinomycetes</taxon>
        <taxon>Micrococcales</taxon>
        <taxon>Cellulomonadaceae</taxon>
        <taxon>Cellulomonas</taxon>
    </lineage>
</organism>
<evidence type="ECO:0000259" key="10">
    <source>
        <dbReference type="Pfam" id="PF00724"/>
    </source>
</evidence>
<evidence type="ECO:0000256" key="3">
    <source>
        <dbReference type="ARBA" id="ARBA00011048"/>
    </source>
</evidence>
<evidence type="ECO:0000256" key="9">
    <source>
        <dbReference type="ARBA" id="ARBA00023014"/>
    </source>
</evidence>
<proteinExistence type="inferred from homology"/>
<keyword evidence="9" id="KW-0411">Iron-sulfur</keyword>
<dbReference type="CDD" id="cd02803">
    <property type="entry name" value="OYE_like_FMN_family"/>
    <property type="match status" value="1"/>
</dbReference>
<keyword evidence="8" id="KW-0408">Iron</keyword>
<evidence type="ECO:0000313" key="12">
    <source>
        <dbReference type="EMBL" id="UUI76688.1"/>
    </source>
</evidence>
<protein>
    <submittedName>
        <fullName evidence="12">FAD-dependent oxidoreductase</fullName>
    </submittedName>
</protein>
<dbReference type="Pfam" id="PF00724">
    <property type="entry name" value="Oxidored_FMN"/>
    <property type="match status" value="1"/>
</dbReference>
<feature type="domain" description="NADH:flavin oxidoreductase/NADH oxidase N-terminal" evidence="10">
    <location>
        <begin position="7"/>
        <end position="338"/>
    </location>
</feature>
<keyword evidence="4" id="KW-0285">Flavoprotein</keyword>
<comment type="cofactor">
    <cofactor evidence="1">
        <name>FMN</name>
        <dbReference type="ChEBI" id="CHEBI:58210"/>
    </cofactor>
</comment>
<evidence type="ECO:0000313" key="13">
    <source>
        <dbReference type="Proteomes" id="UP001316189"/>
    </source>
</evidence>